<dbReference type="InterPro" id="IPR003833">
    <property type="entry name" value="CT_C_D"/>
</dbReference>
<gene>
    <name evidence="5" type="primary">pxpB_2</name>
    <name evidence="5" type="ORF">GCM10023165_10540</name>
</gene>
<keyword evidence="1" id="KW-0547">Nucleotide-binding</keyword>
<dbReference type="RefSeq" id="WP_345536370.1">
    <property type="nucleotide sequence ID" value="NZ_BAABGJ010000009.1"/>
</dbReference>
<dbReference type="InterPro" id="IPR010016">
    <property type="entry name" value="PxpB"/>
</dbReference>
<dbReference type="SUPFAM" id="SSF160467">
    <property type="entry name" value="PH0987 N-terminal domain-like"/>
    <property type="match status" value="1"/>
</dbReference>
<evidence type="ECO:0000256" key="3">
    <source>
        <dbReference type="ARBA" id="ARBA00022840"/>
    </source>
</evidence>
<evidence type="ECO:0000259" key="4">
    <source>
        <dbReference type="SMART" id="SM00796"/>
    </source>
</evidence>
<keyword evidence="6" id="KW-1185">Reference proteome</keyword>
<keyword evidence="3" id="KW-0067">ATP-binding</keyword>
<evidence type="ECO:0000313" key="5">
    <source>
        <dbReference type="EMBL" id="GAA4334609.1"/>
    </source>
</evidence>
<feature type="domain" description="Carboxyltransferase" evidence="4">
    <location>
        <begin position="3"/>
        <end position="205"/>
    </location>
</feature>
<dbReference type="SMART" id="SM00796">
    <property type="entry name" value="AHS1"/>
    <property type="match status" value="1"/>
</dbReference>
<dbReference type="Gene3D" id="2.40.100.10">
    <property type="entry name" value="Cyclophilin-like"/>
    <property type="match status" value="1"/>
</dbReference>
<protein>
    <submittedName>
        <fullName evidence="5">5-oxoprolinase subunit PxpB</fullName>
    </submittedName>
</protein>
<sequence>MSSRIHSCGTGGLLLDVSDGPFSLPTQKRLWSFAGEAGRLRQLEGVGSAVLGVNNVLVTFDPLQVRPEALAAEVQQAWEASQPCEESGRLMEVPVAYDMSPGSELEDVARHAGLGVEEVIRLHTSAEYHVACIGSVPGFAYLVGLPPGLAMPRHTTPRPRIPKGTVAIGGSQTGVIPMDMPSGWHALGMTELHMFDPSRAEPCLLSPGDRIRFTARGAKP</sequence>
<dbReference type="NCBIfam" id="TIGR00370">
    <property type="entry name" value="5-oxoprolinase subunit PxpB"/>
    <property type="match status" value="1"/>
</dbReference>
<accession>A0ABP8H637</accession>
<dbReference type="PANTHER" id="PTHR34698">
    <property type="entry name" value="5-OXOPROLINASE SUBUNIT B"/>
    <property type="match status" value="1"/>
</dbReference>
<dbReference type="PANTHER" id="PTHR34698:SF2">
    <property type="entry name" value="5-OXOPROLINASE SUBUNIT B"/>
    <property type="match status" value="1"/>
</dbReference>
<dbReference type="Proteomes" id="UP001500975">
    <property type="component" value="Unassembled WGS sequence"/>
</dbReference>
<reference evidence="6" key="1">
    <citation type="journal article" date="2019" name="Int. J. Syst. Evol. Microbiol.">
        <title>The Global Catalogue of Microorganisms (GCM) 10K type strain sequencing project: providing services to taxonomists for standard genome sequencing and annotation.</title>
        <authorList>
            <consortium name="The Broad Institute Genomics Platform"/>
            <consortium name="The Broad Institute Genome Sequencing Center for Infectious Disease"/>
            <person name="Wu L."/>
            <person name="Ma J."/>
        </authorList>
    </citation>
    <scope>NUCLEOTIDE SEQUENCE [LARGE SCALE GENOMIC DNA]</scope>
    <source>
        <strain evidence="6">JCM 17804</strain>
    </source>
</reference>
<evidence type="ECO:0000256" key="2">
    <source>
        <dbReference type="ARBA" id="ARBA00022801"/>
    </source>
</evidence>
<dbReference type="EMBL" id="BAABGJ010000009">
    <property type="protein sequence ID" value="GAA4334609.1"/>
    <property type="molecule type" value="Genomic_DNA"/>
</dbReference>
<dbReference type="InterPro" id="IPR029000">
    <property type="entry name" value="Cyclophilin-like_dom_sf"/>
</dbReference>
<organism evidence="5 6">
    <name type="scientific">Variovorax defluvii</name>
    <dbReference type="NCBI Taxonomy" id="913761"/>
    <lineage>
        <taxon>Bacteria</taxon>
        <taxon>Pseudomonadati</taxon>
        <taxon>Pseudomonadota</taxon>
        <taxon>Betaproteobacteria</taxon>
        <taxon>Burkholderiales</taxon>
        <taxon>Comamonadaceae</taxon>
        <taxon>Variovorax</taxon>
    </lineage>
</organism>
<dbReference type="SUPFAM" id="SSF50891">
    <property type="entry name" value="Cyclophilin-like"/>
    <property type="match status" value="1"/>
</dbReference>
<keyword evidence="2" id="KW-0378">Hydrolase</keyword>
<name>A0ABP8H637_9BURK</name>
<evidence type="ECO:0000256" key="1">
    <source>
        <dbReference type="ARBA" id="ARBA00022741"/>
    </source>
</evidence>
<comment type="caution">
    <text evidence="5">The sequence shown here is derived from an EMBL/GenBank/DDBJ whole genome shotgun (WGS) entry which is preliminary data.</text>
</comment>
<dbReference type="Pfam" id="PF02682">
    <property type="entry name" value="CT_C_D"/>
    <property type="match status" value="1"/>
</dbReference>
<proteinExistence type="predicted"/>
<evidence type="ECO:0000313" key="6">
    <source>
        <dbReference type="Proteomes" id="UP001500975"/>
    </source>
</evidence>